<name>A0A0J1IJJ3_9FIRM</name>
<dbReference type="PATRIC" id="fig|476652.3.peg.3405"/>
<dbReference type="PANTHER" id="PTHR43518:SF1">
    <property type="entry name" value="RESPIRATORY NITRATE REDUCTASE 1 BETA CHAIN"/>
    <property type="match status" value="1"/>
</dbReference>
<protein>
    <submittedName>
        <fullName evidence="12">Respiratory nitrate reductase 1 beta chain</fullName>
        <ecNumber evidence="12">1.7.99.4</ecNumber>
    </submittedName>
</protein>
<comment type="subcellular location">
    <subcellularLocation>
        <location evidence="3">Cell envelope</location>
    </subcellularLocation>
</comment>
<evidence type="ECO:0000313" key="12">
    <source>
        <dbReference type="EMBL" id="KLU64896.1"/>
    </source>
</evidence>
<keyword evidence="9" id="KW-0408">Iron</keyword>
<dbReference type="EMBL" id="LDZY01000011">
    <property type="protein sequence ID" value="KLU64896.1"/>
    <property type="molecule type" value="Genomic_DNA"/>
</dbReference>
<evidence type="ECO:0000256" key="7">
    <source>
        <dbReference type="ARBA" id="ARBA00022737"/>
    </source>
</evidence>
<keyword evidence="10" id="KW-0411">Iron-sulfur</keyword>
<keyword evidence="12" id="KW-0560">Oxidoreductase</keyword>
<dbReference type="GO" id="GO:0030313">
    <property type="term" value="C:cell envelope"/>
    <property type="evidence" value="ECO:0007669"/>
    <property type="project" value="UniProtKB-SubCell"/>
</dbReference>
<dbReference type="AlphaFoldDB" id="A0A0J1IJJ3"/>
<evidence type="ECO:0000256" key="5">
    <source>
        <dbReference type="ARBA" id="ARBA00022485"/>
    </source>
</evidence>
<keyword evidence="4" id="KW-0813">Transport</keyword>
<keyword evidence="5" id="KW-0004">4Fe-4S</keyword>
<evidence type="ECO:0000256" key="3">
    <source>
        <dbReference type="ARBA" id="ARBA00004196"/>
    </source>
</evidence>
<dbReference type="STRING" id="476652.DEAC_c32240"/>
<feature type="domain" description="4Fe-4S ferredoxin-type" evidence="11">
    <location>
        <begin position="206"/>
        <end position="235"/>
    </location>
</feature>
<dbReference type="GO" id="GO:0016020">
    <property type="term" value="C:membrane"/>
    <property type="evidence" value="ECO:0007669"/>
    <property type="project" value="TreeGrafter"/>
</dbReference>
<dbReference type="Gene3D" id="1.10.3650.10">
    <property type="entry name" value="nitrate reductase domain like"/>
    <property type="match status" value="1"/>
</dbReference>
<dbReference type="InterPro" id="IPR006547">
    <property type="entry name" value="NO3_Rdtase_bsu"/>
</dbReference>
<dbReference type="CDD" id="cd10557">
    <property type="entry name" value="NarH_beta-like"/>
    <property type="match status" value="1"/>
</dbReference>
<dbReference type="GO" id="GO:0042126">
    <property type="term" value="P:nitrate metabolic process"/>
    <property type="evidence" value="ECO:0007669"/>
    <property type="project" value="InterPro"/>
</dbReference>
<dbReference type="PANTHER" id="PTHR43518">
    <property type="entry name" value="NITRATE REDUCTASE BETA SUBUNIT"/>
    <property type="match status" value="1"/>
</dbReference>
<dbReference type="EC" id="1.7.99.4" evidence="12"/>
<dbReference type="InterPro" id="IPR029263">
    <property type="entry name" value="Nitr_red_bet_C"/>
</dbReference>
<dbReference type="GO" id="GO:0009325">
    <property type="term" value="C:nitrate reductase complex"/>
    <property type="evidence" value="ECO:0007669"/>
    <property type="project" value="InterPro"/>
</dbReference>
<evidence type="ECO:0000259" key="11">
    <source>
        <dbReference type="PROSITE" id="PS51379"/>
    </source>
</evidence>
<dbReference type="SUPFAM" id="SSF54862">
    <property type="entry name" value="4Fe-4S ferredoxins"/>
    <property type="match status" value="1"/>
</dbReference>
<dbReference type="NCBIfam" id="TIGR01660">
    <property type="entry name" value="narH"/>
    <property type="match status" value="1"/>
</dbReference>
<reference evidence="12 13" key="1">
    <citation type="submission" date="2015-06" db="EMBL/GenBank/DDBJ databases">
        <title>Draft genome of the moderately acidophilic sulfate reducer Candidatus Desulfosporosinus acididurans strain M1.</title>
        <authorList>
            <person name="Poehlein A."/>
            <person name="Petzsch P."/>
            <person name="Johnson B.D."/>
            <person name="Schloemann M."/>
            <person name="Daniel R."/>
            <person name="Muehling M."/>
        </authorList>
    </citation>
    <scope>NUCLEOTIDE SEQUENCE [LARGE SCALE GENOMIC DNA]</scope>
    <source>
        <strain evidence="12 13">M1</strain>
    </source>
</reference>
<dbReference type="Pfam" id="PF13247">
    <property type="entry name" value="Fer4_11"/>
    <property type="match status" value="1"/>
</dbReference>
<evidence type="ECO:0000256" key="10">
    <source>
        <dbReference type="ARBA" id="ARBA00023014"/>
    </source>
</evidence>
<accession>A0A0J1IJJ3</accession>
<gene>
    <name evidence="12" type="primary">narH</name>
    <name evidence="12" type="ORF">DEAC_c32240</name>
</gene>
<evidence type="ECO:0000256" key="8">
    <source>
        <dbReference type="ARBA" id="ARBA00022982"/>
    </source>
</evidence>
<dbReference type="GO" id="GO:0009055">
    <property type="term" value="F:electron transfer activity"/>
    <property type="evidence" value="ECO:0007669"/>
    <property type="project" value="TreeGrafter"/>
</dbReference>
<dbReference type="Pfam" id="PF14711">
    <property type="entry name" value="Nitr_red_bet_C"/>
    <property type="match status" value="1"/>
</dbReference>
<keyword evidence="7" id="KW-0677">Repeat</keyword>
<dbReference type="InterPro" id="IPR017896">
    <property type="entry name" value="4Fe4S_Fe-S-bd"/>
</dbReference>
<evidence type="ECO:0000256" key="2">
    <source>
        <dbReference type="ARBA" id="ARBA00001966"/>
    </source>
</evidence>
<dbReference type="Proteomes" id="UP000036356">
    <property type="component" value="Unassembled WGS sequence"/>
</dbReference>
<evidence type="ECO:0000313" key="13">
    <source>
        <dbReference type="Proteomes" id="UP000036356"/>
    </source>
</evidence>
<keyword evidence="8" id="KW-0249">Electron transport</keyword>
<organism evidence="12 13">
    <name type="scientific">Desulfosporosinus acididurans</name>
    <dbReference type="NCBI Taxonomy" id="476652"/>
    <lineage>
        <taxon>Bacteria</taxon>
        <taxon>Bacillati</taxon>
        <taxon>Bacillota</taxon>
        <taxon>Clostridia</taxon>
        <taxon>Eubacteriales</taxon>
        <taxon>Desulfitobacteriaceae</taxon>
        <taxon>Desulfosporosinus</taxon>
    </lineage>
</organism>
<dbReference type="InterPro" id="IPR038262">
    <property type="entry name" value="Nitr_red_bet_C_sf"/>
</dbReference>
<feature type="domain" description="4Fe-4S ferredoxin-type" evidence="11">
    <location>
        <begin position="172"/>
        <end position="204"/>
    </location>
</feature>
<dbReference type="FunFam" id="3.30.70.20:FF:000010">
    <property type="entry name" value="Respiratory nitrate reductase beta subunit"/>
    <property type="match status" value="1"/>
</dbReference>
<dbReference type="RefSeq" id="WP_047811027.1">
    <property type="nucleotide sequence ID" value="NZ_LDZY01000011.1"/>
</dbReference>
<proteinExistence type="predicted"/>
<dbReference type="GO" id="GO:0051539">
    <property type="term" value="F:4 iron, 4 sulfur cluster binding"/>
    <property type="evidence" value="ECO:0007669"/>
    <property type="project" value="UniProtKB-KW"/>
</dbReference>
<feature type="domain" description="4Fe-4S ferredoxin-type" evidence="11">
    <location>
        <begin position="7"/>
        <end position="36"/>
    </location>
</feature>
<comment type="cofactor">
    <cofactor evidence="1">
        <name>[3Fe-4S] cluster</name>
        <dbReference type="ChEBI" id="CHEBI:21137"/>
    </cofactor>
</comment>
<evidence type="ECO:0000256" key="1">
    <source>
        <dbReference type="ARBA" id="ARBA00001927"/>
    </source>
</evidence>
<dbReference type="GO" id="GO:0008940">
    <property type="term" value="F:nitrate reductase activity"/>
    <property type="evidence" value="ECO:0007669"/>
    <property type="project" value="InterPro"/>
</dbReference>
<evidence type="ECO:0000256" key="4">
    <source>
        <dbReference type="ARBA" id="ARBA00022448"/>
    </source>
</evidence>
<keyword evidence="13" id="KW-1185">Reference proteome</keyword>
<evidence type="ECO:0000256" key="6">
    <source>
        <dbReference type="ARBA" id="ARBA00022723"/>
    </source>
</evidence>
<comment type="cofactor">
    <cofactor evidence="2">
        <name>[4Fe-4S] cluster</name>
        <dbReference type="ChEBI" id="CHEBI:49883"/>
    </cofactor>
</comment>
<dbReference type="GO" id="GO:0009061">
    <property type="term" value="P:anaerobic respiration"/>
    <property type="evidence" value="ECO:0007669"/>
    <property type="project" value="TreeGrafter"/>
</dbReference>
<dbReference type="GO" id="GO:0046872">
    <property type="term" value="F:metal ion binding"/>
    <property type="evidence" value="ECO:0007669"/>
    <property type="project" value="UniProtKB-KW"/>
</dbReference>
<dbReference type="PROSITE" id="PS51379">
    <property type="entry name" value="4FE4S_FER_2"/>
    <property type="match status" value="3"/>
</dbReference>
<keyword evidence="6" id="KW-0479">Metal-binding</keyword>
<evidence type="ECO:0000256" key="9">
    <source>
        <dbReference type="ARBA" id="ARBA00023004"/>
    </source>
</evidence>
<sequence>MKIKAQIAMVINLDKCIGCHTCSVTCKNTWTNRPGTEYTWFNNVETKPGIGYPREWENQDKYRGGWVRKNNGSLELKAGNKLTKLLNIFHNPDLPVLDDYYEPWTYNYENLTNSPSRKHQPIARPQSLITGETMELTWGPNWEDDLAGAQITGKKDVNLKTLQEKIRFTFEETFMLHLPRLCEHCLNPACVASCPSGAIYKRDEDGIVLVDQEACRGWRFCMSGCPYKKVYFNWKTQKAEKCTLCFPRLEAGLPTVCSETCSGRVRYVGVLLYDADRIQETASSDESDLYKNHLSLFLDPRDPKVITQAQKDGISDDWLAAAQKSPIYQLAIEHGVALPLHPEYRTLPMVWYIPPLSPIMRAFEGNSAQDIFPAIDQMRIPLDYLANLLTAGNREAISLVLKKMTALRQYMRNLHVNKERELQIPAELGITESGMQSLYHLLAIAKYSDRFVIPTAHREQFADLYAEQGTTGYSFAQDCSTCSAGKDSALSSDFFSFRGTSNE</sequence>
<comment type="caution">
    <text evidence="12">The sequence shown here is derived from an EMBL/GenBank/DDBJ whole genome shotgun (WGS) entry which is preliminary data.</text>
</comment>
<dbReference type="Gene3D" id="3.30.70.20">
    <property type="match status" value="3"/>
</dbReference>